<dbReference type="EMBL" id="OQ890326">
    <property type="protein sequence ID" value="WLJ26371.1"/>
    <property type="molecule type" value="Genomic_DNA"/>
</dbReference>
<name>A0AA49X5J5_9VIRU</name>
<evidence type="ECO:0000313" key="1">
    <source>
        <dbReference type="EMBL" id="WLJ26371.1"/>
    </source>
</evidence>
<proteinExistence type="predicted"/>
<reference evidence="1" key="1">
    <citation type="submission" date="2023-04" db="EMBL/GenBank/DDBJ databases">
        <title>The human skin virome in hidradenitis suppurativa patients.</title>
        <authorList>
            <person name="Jansen D."/>
        </authorList>
    </citation>
    <scope>NUCLEOTIDE SEQUENCE</scope>
    <source>
        <strain evidence="1">VC4_HSPhageC</strain>
    </source>
</reference>
<protein>
    <submittedName>
        <fullName evidence="1">Tail component</fullName>
    </submittedName>
</protein>
<organism evidence="1">
    <name type="scientific">Firmicutes phage HS18</name>
    <dbReference type="NCBI Taxonomy" id="3056396"/>
    <lineage>
        <taxon>Viruses</taxon>
    </lineage>
</organism>
<dbReference type="Pfam" id="PF04883">
    <property type="entry name" value="HK97-gp10_like"/>
    <property type="match status" value="1"/>
</dbReference>
<sequence length="122" mass="13690">MAIDISKEIKKILDEEAERVREVVNNSVDKVADAAVKELQDSSPKKSGKYAKGWKKKEEQFATGSKSATIYNEKHYRLTHLLEYGHATVNGGRVAAHPHIASAEQKVIKDFEEEIRRGIENG</sequence>
<accession>A0AA49X5J5</accession>
<dbReference type="InterPro" id="IPR010064">
    <property type="entry name" value="HK97-gp10_tail"/>
</dbReference>